<accession>A0ABY4A209</accession>
<dbReference type="Proteomes" id="UP000831532">
    <property type="component" value="Chromosome"/>
</dbReference>
<dbReference type="EMBL" id="CP063361">
    <property type="protein sequence ID" value="UOD28791.1"/>
    <property type="molecule type" value="Genomic_DNA"/>
</dbReference>
<keyword evidence="3" id="KW-1185">Reference proteome</keyword>
<dbReference type="InterPro" id="IPR007803">
    <property type="entry name" value="Asp/Arg/Pro-Hydrxlase"/>
</dbReference>
<evidence type="ECO:0000313" key="2">
    <source>
        <dbReference type="EMBL" id="UOD28791.1"/>
    </source>
</evidence>
<proteinExistence type="predicted"/>
<organism evidence="2 3">
    <name type="scientific">Massilia violaceinigra</name>
    <dbReference type="NCBI Taxonomy" id="2045208"/>
    <lineage>
        <taxon>Bacteria</taxon>
        <taxon>Pseudomonadati</taxon>
        <taxon>Pseudomonadota</taxon>
        <taxon>Betaproteobacteria</taxon>
        <taxon>Burkholderiales</taxon>
        <taxon>Oxalobacteraceae</taxon>
        <taxon>Telluria group</taxon>
        <taxon>Massilia</taxon>
    </lineage>
</organism>
<evidence type="ECO:0000259" key="1">
    <source>
        <dbReference type="Pfam" id="PF05118"/>
    </source>
</evidence>
<protein>
    <submittedName>
        <fullName evidence="2">Aspartyl/asparaginyl beta-hydroxylase domain-containing protein</fullName>
    </submittedName>
</protein>
<dbReference type="InterPro" id="IPR027443">
    <property type="entry name" value="IPNS-like_sf"/>
</dbReference>
<feature type="domain" description="Aspartyl/asparaginy/proline hydroxylase" evidence="1">
    <location>
        <begin position="80"/>
        <end position="186"/>
    </location>
</feature>
<reference evidence="2 3" key="1">
    <citation type="submission" date="2020-10" db="EMBL/GenBank/DDBJ databases">
        <title>Genome analysis of Massilia species.</title>
        <authorList>
            <person name="Jung D.-H."/>
        </authorList>
    </citation>
    <scope>NUCLEOTIDE SEQUENCE [LARGE SCALE GENOMIC DNA]</scope>
    <source>
        <strain evidence="3">sipir</strain>
    </source>
</reference>
<dbReference type="SUPFAM" id="SSF51197">
    <property type="entry name" value="Clavaminate synthase-like"/>
    <property type="match status" value="1"/>
</dbReference>
<dbReference type="Pfam" id="PF05118">
    <property type="entry name" value="Asp_Arg_Hydrox"/>
    <property type="match status" value="1"/>
</dbReference>
<dbReference type="Gene3D" id="2.60.120.330">
    <property type="entry name" value="B-lactam Antibiotic, Isopenicillin N Synthase, Chain"/>
    <property type="match status" value="1"/>
</dbReference>
<evidence type="ECO:0000313" key="3">
    <source>
        <dbReference type="Proteomes" id="UP000831532"/>
    </source>
</evidence>
<name>A0ABY4A209_9BURK</name>
<sequence length="189" mass="21580">MRNFMLIATGTDVLPLNLAIKRMPELWKADTYLRDYPQGPFGEIESIMLRFPTKTVHETEEALQAAVASFDQHENIDYPAYKTLPEARPMIMQLMARVGGERLGRAMINKIAPGGRIFPHADTPAHTDYYTRFHIVLQSAPGVVFRAGDEHAYMATGEVWWFDNKQEHEVINNSAIDRIHLVVDIRTSR</sequence>
<gene>
    <name evidence="2" type="ORF">INH39_25620</name>
</gene>